<dbReference type="EMBL" id="JBFXLT010000208">
    <property type="protein sequence ID" value="KAL2802115.1"/>
    <property type="molecule type" value="Genomic_DNA"/>
</dbReference>
<proteinExistence type="predicted"/>
<evidence type="ECO:0000313" key="2">
    <source>
        <dbReference type="EMBL" id="KAL2802115.1"/>
    </source>
</evidence>
<evidence type="ECO:0000256" key="1">
    <source>
        <dbReference type="SAM" id="MobiDB-lite"/>
    </source>
</evidence>
<comment type="caution">
    <text evidence="2">The sequence shown here is derived from an EMBL/GenBank/DDBJ whole genome shotgun (WGS) entry which is preliminary data.</text>
</comment>
<gene>
    <name evidence="2" type="ORF">BJX63DRAFT_415871</name>
</gene>
<keyword evidence="3" id="KW-1185">Reference proteome</keyword>
<protein>
    <submittedName>
        <fullName evidence="2">Uncharacterized protein</fullName>
    </submittedName>
</protein>
<feature type="compositionally biased region" description="Acidic residues" evidence="1">
    <location>
        <begin position="110"/>
        <end position="120"/>
    </location>
</feature>
<reference evidence="2 3" key="1">
    <citation type="submission" date="2024-07" db="EMBL/GenBank/DDBJ databases">
        <title>Section-level genome sequencing and comparative genomics of Aspergillus sections Usti and Cavernicolus.</title>
        <authorList>
            <consortium name="Lawrence Berkeley National Laboratory"/>
            <person name="Nybo J.L."/>
            <person name="Vesth T.C."/>
            <person name="Theobald S."/>
            <person name="Frisvad J.C."/>
            <person name="Larsen T.O."/>
            <person name="Kjaerboelling I."/>
            <person name="Rothschild-Mancinelli K."/>
            <person name="Lyhne E.K."/>
            <person name="Kogle M.E."/>
            <person name="Barry K."/>
            <person name="Clum A."/>
            <person name="Na H."/>
            <person name="Ledsgaard L."/>
            <person name="Lin J."/>
            <person name="Lipzen A."/>
            <person name="Kuo A."/>
            <person name="Riley R."/>
            <person name="Mondo S."/>
            <person name="Labutti K."/>
            <person name="Haridas S."/>
            <person name="Pangalinan J."/>
            <person name="Salamov A.A."/>
            <person name="Simmons B.A."/>
            <person name="Magnuson J.K."/>
            <person name="Chen J."/>
            <person name="Drula E."/>
            <person name="Henrissat B."/>
            <person name="Wiebenga A."/>
            <person name="Lubbers R.J."/>
            <person name="Gomes A.C."/>
            <person name="Makela M.R."/>
            <person name="Stajich J."/>
            <person name="Grigoriev I.V."/>
            <person name="Mortensen U.H."/>
            <person name="De Vries R.P."/>
            <person name="Baker S.E."/>
            <person name="Andersen M.R."/>
        </authorList>
    </citation>
    <scope>NUCLEOTIDE SEQUENCE [LARGE SCALE GENOMIC DNA]</scope>
    <source>
        <strain evidence="2 3">CBS 588.65</strain>
    </source>
</reference>
<organism evidence="2 3">
    <name type="scientific">Aspergillus granulosus</name>
    <dbReference type="NCBI Taxonomy" id="176169"/>
    <lineage>
        <taxon>Eukaryota</taxon>
        <taxon>Fungi</taxon>
        <taxon>Dikarya</taxon>
        <taxon>Ascomycota</taxon>
        <taxon>Pezizomycotina</taxon>
        <taxon>Eurotiomycetes</taxon>
        <taxon>Eurotiomycetidae</taxon>
        <taxon>Eurotiales</taxon>
        <taxon>Aspergillaceae</taxon>
        <taxon>Aspergillus</taxon>
        <taxon>Aspergillus subgen. Nidulantes</taxon>
    </lineage>
</organism>
<evidence type="ECO:0000313" key="3">
    <source>
        <dbReference type="Proteomes" id="UP001610334"/>
    </source>
</evidence>
<accession>A0ABR4GSR2</accession>
<name>A0ABR4GSR2_9EURO</name>
<feature type="region of interest" description="Disordered" evidence="1">
    <location>
        <begin position="104"/>
        <end position="129"/>
    </location>
</feature>
<dbReference type="Proteomes" id="UP001610334">
    <property type="component" value="Unassembled WGS sequence"/>
</dbReference>
<sequence>MQSTFLTASDWQKILLDFDDVLERVKARFSWEHEIPFSAWKDEFARLRIWGEEVDIVQIRSPNQSLGERLHKIPLVREQIRRQLARIRGLVQDLWYEAYGWTSEHNESDCGSDEEEEWSEEDRAGNKNQPQCTIQEIYQHLQDSISGLNRMSSLIAQRTDIETGSVGETVAQQQTSPVSFSRPPGLGRRVFNNWMWTCVSISLALC</sequence>